<evidence type="ECO:0000256" key="4">
    <source>
        <dbReference type="ARBA" id="ARBA00022833"/>
    </source>
</evidence>
<keyword evidence="2" id="KW-0479">Metal-binding</keyword>
<reference evidence="8 9" key="1">
    <citation type="submission" date="2020-08" db="EMBL/GenBank/DDBJ databases">
        <title>Paraeoetvoesia sp. YC-7-48 draft genome sequence.</title>
        <authorList>
            <person name="Yao L."/>
        </authorList>
    </citation>
    <scope>NUCLEOTIDE SEQUENCE [LARGE SCALE GENOMIC DNA]</scope>
    <source>
        <strain evidence="9">YC-7-48</strain>
    </source>
</reference>
<dbReference type="GO" id="GO:0008237">
    <property type="term" value="F:metallopeptidase activity"/>
    <property type="evidence" value="ECO:0007669"/>
    <property type="project" value="UniProtKB-KW"/>
</dbReference>
<dbReference type="InterPro" id="IPR046778">
    <property type="entry name" value="UPF0758_N"/>
</dbReference>
<dbReference type="Pfam" id="PF20582">
    <property type="entry name" value="UPF0758_N"/>
    <property type="match status" value="1"/>
</dbReference>
<accession>A0A842HMX4</accession>
<dbReference type="Proteomes" id="UP000545386">
    <property type="component" value="Unassembled WGS sequence"/>
</dbReference>
<dbReference type="InterPro" id="IPR020891">
    <property type="entry name" value="UPF0758_CS"/>
</dbReference>
<dbReference type="PANTHER" id="PTHR30471:SF3">
    <property type="entry name" value="UPF0758 PROTEIN YEES-RELATED"/>
    <property type="match status" value="1"/>
</dbReference>
<dbReference type="AlphaFoldDB" id="A0A842HMX4"/>
<organism evidence="8 9">
    <name type="scientific">Pusillimonas minor</name>
    <dbReference type="NCBI Taxonomy" id="2697024"/>
    <lineage>
        <taxon>Bacteria</taxon>
        <taxon>Pseudomonadati</taxon>
        <taxon>Pseudomonadota</taxon>
        <taxon>Betaproteobacteria</taxon>
        <taxon>Burkholderiales</taxon>
        <taxon>Alcaligenaceae</taxon>
        <taxon>Pusillimonas</taxon>
    </lineage>
</organism>
<keyword evidence="1" id="KW-0645">Protease</keyword>
<dbReference type="GO" id="GO:0046872">
    <property type="term" value="F:metal ion binding"/>
    <property type="evidence" value="ECO:0007669"/>
    <property type="project" value="UniProtKB-KW"/>
</dbReference>
<evidence type="ECO:0000256" key="1">
    <source>
        <dbReference type="ARBA" id="ARBA00022670"/>
    </source>
</evidence>
<evidence type="ECO:0000313" key="9">
    <source>
        <dbReference type="Proteomes" id="UP000545386"/>
    </source>
</evidence>
<dbReference type="NCBIfam" id="TIGR00608">
    <property type="entry name" value="radc"/>
    <property type="match status" value="1"/>
</dbReference>
<keyword evidence="3" id="KW-0378">Hydrolase</keyword>
<comment type="similarity">
    <text evidence="6">Belongs to the UPF0758 family.</text>
</comment>
<evidence type="ECO:0000256" key="5">
    <source>
        <dbReference type="ARBA" id="ARBA00023049"/>
    </source>
</evidence>
<dbReference type="PANTHER" id="PTHR30471">
    <property type="entry name" value="DNA REPAIR PROTEIN RADC"/>
    <property type="match status" value="1"/>
</dbReference>
<dbReference type="Pfam" id="PF04002">
    <property type="entry name" value="RadC"/>
    <property type="match status" value="1"/>
</dbReference>
<gene>
    <name evidence="8" type="primary">radC</name>
    <name evidence="8" type="ORF">GTU67_01680</name>
</gene>
<dbReference type="InterPro" id="IPR010994">
    <property type="entry name" value="RuvA_2-like"/>
</dbReference>
<dbReference type="EMBL" id="JACJUU010000001">
    <property type="protein sequence ID" value="MBC2768621.1"/>
    <property type="molecule type" value="Genomic_DNA"/>
</dbReference>
<name>A0A842HMX4_9BURK</name>
<sequence>MTLHSNPQNDERPRERLLAHGAHTLTSAELLAIILRTGTKGRNAVMLGHDLLQAFKGLRNLLSADAANLMRAPGLGQAKTCELLAVSELARRALTEELTQGIALDQPQRVRTYCIATIGHHKVEHCIALYLDSQFRLITSEEVSKGTLSQASVYPRELVKAALQHHAAAVILAHNHPSGVAEPSQSDLNLTRHLKQALAMVDIRLLDHLVVTGSGAVSLAERGQL</sequence>
<evidence type="ECO:0000256" key="3">
    <source>
        <dbReference type="ARBA" id="ARBA00022801"/>
    </source>
</evidence>
<keyword evidence="5" id="KW-0482">Metalloprotease</keyword>
<proteinExistence type="inferred from homology"/>
<feature type="domain" description="MPN" evidence="7">
    <location>
        <begin position="103"/>
        <end position="225"/>
    </location>
</feature>
<dbReference type="PROSITE" id="PS50249">
    <property type="entry name" value="MPN"/>
    <property type="match status" value="1"/>
</dbReference>
<protein>
    <submittedName>
        <fullName evidence="8">DNA repair protein RadC</fullName>
    </submittedName>
</protein>
<dbReference type="Gene3D" id="3.40.140.10">
    <property type="entry name" value="Cytidine Deaminase, domain 2"/>
    <property type="match status" value="1"/>
</dbReference>
<dbReference type="InterPro" id="IPR037518">
    <property type="entry name" value="MPN"/>
</dbReference>
<dbReference type="PROSITE" id="PS01302">
    <property type="entry name" value="UPF0758"/>
    <property type="match status" value="1"/>
</dbReference>
<dbReference type="InterPro" id="IPR025657">
    <property type="entry name" value="RadC_JAB"/>
</dbReference>
<evidence type="ECO:0000313" key="8">
    <source>
        <dbReference type="EMBL" id="MBC2768621.1"/>
    </source>
</evidence>
<dbReference type="RefSeq" id="WP_185778455.1">
    <property type="nucleotide sequence ID" value="NZ_JACJUU010000001.1"/>
</dbReference>
<dbReference type="NCBIfam" id="NF000642">
    <property type="entry name" value="PRK00024.1"/>
    <property type="match status" value="1"/>
</dbReference>
<dbReference type="GO" id="GO:0006508">
    <property type="term" value="P:proteolysis"/>
    <property type="evidence" value="ECO:0007669"/>
    <property type="project" value="UniProtKB-KW"/>
</dbReference>
<keyword evidence="9" id="KW-1185">Reference proteome</keyword>
<dbReference type="SUPFAM" id="SSF47781">
    <property type="entry name" value="RuvA domain 2-like"/>
    <property type="match status" value="1"/>
</dbReference>
<evidence type="ECO:0000259" key="7">
    <source>
        <dbReference type="PROSITE" id="PS50249"/>
    </source>
</evidence>
<dbReference type="CDD" id="cd08071">
    <property type="entry name" value="MPN_DUF2466"/>
    <property type="match status" value="1"/>
</dbReference>
<dbReference type="InterPro" id="IPR001405">
    <property type="entry name" value="UPF0758"/>
</dbReference>
<evidence type="ECO:0000256" key="6">
    <source>
        <dbReference type="RuleBase" id="RU003797"/>
    </source>
</evidence>
<comment type="caution">
    <text evidence="8">The sequence shown here is derived from an EMBL/GenBank/DDBJ whole genome shotgun (WGS) entry which is preliminary data.</text>
</comment>
<keyword evidence="4" id="KW-0862">Zinc</keyword>
<evidence type="ECO:0000256" key="2">
    <source>
        <dbReference type="ARBA" id="ARBA00022723"/>
    </source>
</evidence>